<gene>
    <name evidence="1" type="ORF">CPELLU_LOCUS3529</name>
</gene>
<dbReference type="AlphaFoldDB" id="A0A9N9ACE5"/>
<name>A0A9N9ACE5_9GLOM</name>
<feature type="non-terminal residue" evidence="1">
    <location>
        <position position="81"/>
    </location>
</feature>
<reference evidence="1" key="1">
    <citation type="submission" date="2021-06" db="EMBL/GenBank/DDBJ databases">
        <authorList>
            <person name="Kallberg Y."/>
            <person name="Tangrot J."/>
            <person name="Rosling A."/>
        </authorList>
    </citation>
    <scope>NUCLEOTIDE SEQUENCE</scope>
    <source>
        <strain evidence="1">FL966</strain>
    </source>
</reference>
<feature type="non-terminal residue" evidence="1">
    <location>
        <position position="1"/>
    </location>
</feature>
<evidence type="ECO:0000313" key="2">
    <source>
        <dbReference type="Proteomes" id="UP000789759"/>
    </source>
</evidence>
<dbReference type="EMBL" id="CAJVQA010001730">
    <property type="protein sequence ID" value="CAG8524093.1"/>
    <property type="molecule type" value="Genomic_DNA"/>
</dbReference>
<comment type="caution">
    <text evidence="1">The sequence shown here is derived from an EMBL/GenBank/DDBJ whole genome shotgun (WGS) entry which is preliminary data.</text>
</comment>
<proteinExistence type="predicted"/>
<accession>A0A9N9ACE5</accession>
<keyword evidence="2" id="KW-1185">Reference proteome</keyword>
<organism evidence="1 2">
    <name type="scientific">Cetraspora pellucida</name>
    <dbReference type="NCBI Taxonomy" id="1433469"/>
    <lineage>
        <taxon>Eukaryota</taxon>
        <taxon>Fungi</taxon>
        <taxon>Fungi incertae sedis</taxon>
        <taxon>Mucoromycota</taxon>
        <taxon>Glomeromycotina</taxon>
        <taxon>Glomeromycetes</taxon>
        <taxon>Diversisporales</taxon>
        <taxon>Gigasporaceae</taxon>
        <taxon>Cetraspora</taxon>
    </lineage>
</organism>
<protein>
    <submittedName>
        <fullName evidence="1">2174_t:CDS:1</fullName>
    </submittedName>
</protein>
<dbReference type="Proteomes" id="UP000789759">
    <property type="component" value="Unassembled WGS sequence"/>
</dbReference>
<evidence type="ECO:0000313" key="1">
    <source>
        <dbReference type="EMBL" id="CAG8524093.1"/>
    </source>
</evidence>
<sequence length="81" mass="9423">NNPYVEEVETLSTQEETQDMNINETSLQEQETEEIMTDHDIDDKTDTVCTEISIKNNLNTIKEPVINNTNLKNIQLNEQRK</sequence>